<reference evidence="7" key="1">
    <citation type="submission" date="2020-05" db="EMBL/GenBank/DDBJ databases">
        <authorList>
            <person name="Chiriac C."/>
            <person name="Salcher M."/>
            <person name="Ghai R."/>
            <person name="Kavagutti S V."/>
        </authorList>
    </citation>
    <scope>NUCLEOTIDE SEQUENCE</scope>
</reference>
<evidence type="ECO:0000256" key="2">
    <source>
        <dbReference type="ARBA" id="ARBA00022603"/>
    </source>
</evidence>
<name>A0A6J6D013_9ZZZZ</name>
<proteinExistence type="inferred from homology"/>
<dbReference type="PANTHER" id="PTHR22807">
    <property type="entry name" value="NOP2 YEAST -RELATED NOL1/NOP2/FMU SUN DOMAIN-CONTAINING"/>
    <property type="match status" value="1"/>
</dbReference>
<dbReference type="CDD" id="cd02440">
    <property type="entry name" value="AdoMet_MTases"/>
    <property type="match status" value="1"/>
</dbReference>
<evidence type="ECO:0000256" key="5">
    <source>
        <dbReference type="ARBA" id="ARBA00022884"/>
    </source>
</evidence>
<evidence type="ECO:0000313" key="7">
    <source>
        <dbReference type="EMBL" id="CAB4556716.1"/>
    </source>
</evidence>
<comment type="similarity">
    <text evidence="1">Belongs to the class I-like SAM-binding methyltransferase superfamily. RsmB/NOP family.</text>
</comment>
<keyword evidence="3" id="KW-0808">Transferase</keyword>
<feature type="domain" description="SAM-dependent MTase RsmB/NOP-type" evidence="6">
    <location>
        <begin position="153"/>
        <end position="431"/>
    </location>
</feature>
<keyword evidence="5" id="KW-0694">RNA-binding</keyword>
<dbReference type="Gene3D" id="1.10.940.10">
    <property type="entry name" value="NusB-like"/>
    <property type="match status" value="1"/>
</dbReference>
<dbReference type="AlphaFoldDB" id="A0A6J6D013"/>
<accession>A0A6J6D013</accession>
<evidence type="ECO:0000256" key="3">
    <source>
        <dbReference type="ARBA" id="ARBA00022679"/>
    </source>
</evidence>
<sequence>MIAFDLISQVNRNGAYANIRLPELLNKSKLEAKDKNLTTELSYGTLRMQGLYDYIASKYTDRPFAELDPIIQDLLRLGIHQIHFMRIPSHAAVSETVEVARAVAGESKASYVNAILRKISAANLDLHELDNLPIPEGLSLKYSHPIWIVNAFYDQLKDWHEVELLLDSDNKAARPDVVSWPGKSDESEFAQLGATKIAGIKNGFNIEEIPSSFTPIIERRAGVQDRGSQIVVEDFLATWEPGLKWLDMCAGPGGKAAYLFNSLNVLENKTNFLANEPVPHRAELVKRVVNNEQVISCDGTDPSNFAGKFDRILVDAPCSGLGALRRRPESRWRKQISDLKELVTLQRKLLKSSYDLLEPNGIIAYVTCSPHLSETKAQVSEFLADHQDMKILNIGELVGANPAGVLADGTVQLWTHRNQSDSMFIAFLRKKA</sequence>
<keyword evidence="4" id="KW-0949">S-adenosyl-L-methionine</keyword>
<dbReference type="PROSITE" id="PS01153">
    <property type="entry name" value="NOL1_NOP2_SUN"/>
    <property type="match status" value="1"/>
</dbReference>
<dbReference type="SUPFAM" id="SSF48013">
    <property type="entry name" value="NusB-like"/>
    <property type="match status" value="1"/>
</dbReference>
<dbReference type="GO" id="GO:0006355">
    <property type="term" value="P:regulation of DNA-templated transcription"/>
    <property type="evidence" value="ECO:0007669"/>
    <property type="project" value="InterPro"/>
</dbReference>
<keyword evidence="2" id="KW-0489">Methyltransferase</keyword>
<dbReference type="PANTHER" id="PTHR22807:SF53">
    <property type="entry name" value="RIBOSOMAL RNA SMALL SUBUNIT METHYLTRANSFERASE B-RELATED"/>
    <property type="match status" value="1"/>
</dbReference>
<evidence type="ECO:0000259" key="6">
    <source>
        <dbReference type="PROSITE" id="PS51686"/>
    </source>
</evidence>
<dbReference type="EMBL" id="CAEZSY010000086">
    <property type="protein sequence ID" value="CAB4556716.1"/>
    <property type="molecule type" value="Genomic_DNA"/>
</dbReference>
<dbReference type="GO" id="GO:0001510">
    <property type="term" value="P:RNA methylation"/>
    <property type="evidence" value="ECO:0007669"/>
    <property type="project" value="InterPro"/>
</dbReference>
<gene>
    <name evidence="7" type="ORF">UFOPK1509_00636</name>
</gene>
<dbReference type="InterPro" id="IPR023267">
    <property type="entry name" value="RCMT"/>
</dbReference>
<dbReference type="PROSITE" id="PS51686">
    <property type="entry name" value="SAM_MT_RSMB_NOP"/>
    <property type="match status" value="1"/>
</dbReference>
<dbReference type="InterPro" id="IPR018314">
    <property type="entry name" value="RsmB/NOL1/NOP2-like_CS"/>
</dbReference>
<dbReference type="PRINTS" id="PR02008">
    <property type="entry name" value="RCMTFAMILY"/>
</dbReference>
<dbReference type="GO" id="GO:0008173">
    <property type="term" value="F:RNA methyltransferase activity"/>
    <property type="evidence" value="ECO:0007669"/>
    <property type="project" value="InterPro"/>
</dbReference>
<dbReference type="InterPro" id="IPR029063">
    <property type="entry name" value="SAM-dependent_MTases_sf"/>
</dbReference>
<dbReference type="GO" id="GO:0003723">
    <property type="term" value="F:RNA binding"/>
    <property type="evidence" value="ECO:0007669"/>
    <property type="project" value="UniProtKB-KW"/>
</dbReference>
<evidence type="ECO:0000256" key="4">
    <source>
        <dbReference type="ARBA" id="ARBA00022691"/>
    </source>
</evidence>
<dbReference type="InterPro" id="IPR035926">
    <property type="entry name" value="NusB-like_sf"/>
</dbReference>
<organism evidence="7">
    <name type="scientific">freshwater metagenome</name>
    <dbReference type="NCBI Taxonomy" id="449393"/>
    <lineage>
        <taxon>unclassified sequences</taxon>
        <taxon>metagenomes</taxon>
        <taxon>ecological metagenomes</taxon>
    </lineage>
</organism>
<dbReference type="Gene3D" id="3.40.50.150">
    <property type="entry name" value="Vaccinia Virus protein VP39"/>
    <property type="match status" value="1"/>
</dbReference>
<dbReference type="InterPro" id="IPR006027">
    <property type="entry name" value="NusB_RsmB_TIM44"/>
</dbReference>
<dbReference type="Pfam" id="PF01189">
    <property type="entry name" value="Methyltr_RsmB-F"/>
    <property type="match status" value="1"/>
</dbReference>
<dbReference type="InterPro" id="IPR049560">
    <property type="entry name" value="MeTrfase_RsmB-F_NOP2_cat"/>
</dbReference>
<dbReference type="SUPFAM" id="SSF53335">
    <property type="entry name" value="S-adenosyl-L-methionine-dependent methyltransferases"/>
    <property type="match status" value="1"/>
</dbReference>
<evidence type="ECO:0000256" key="1">
    <source>
        <dbReference type="ARBA" id="ARBA00007494"/>
    </source>
</evidence>
<dbReference type="Pfam" id="PF01029">
    <property type="entry name" value="NusB"/>
    <property type="match status" value="1"/>
</dbReference>
<protein>
    <submittedName>
        <fullName evidence="7">Unannotated protein</fullName>
    </submittedName>
</protein>
<dbReference type="InterPro" id="IPR001678">
    <property type="entry name" value="MeTrfase_RsmB-F_NOP2_dom"/>
</dbReference>